<keyword evidence="3" id="KW-0274">FAD</keyword>
<feature type="domain" description="FAD-binding" evidence="4">
    <location>
        <begin position="10"/>
        <end position="361"/>
    </location>
</feature>
<evidence type="ECO:0000256" key="3">
    <source>
        <dbReference type="ARBA" id="ARBA00022827"/>
    </source>
</evidence>
<evidence type="ECO:0000313" key="6">
    <source>
        <dbReference type="Proteomes" id="UP000253628"/>
    </source>
</evidence>
<protein>
    <submittedName>
        <fullName evidence="5">2-polyprenyl-6-methoxyphenol hydroxylase-like FAD-dependent oxidoreductase</fullName>
    </submittedName>
</protein>
<evidence type="ECO:0000256" key="1">
    <source>
        <dbReference type="ARBA" id="ARBA00001974"/>
    </source>
</evidence>
<evidence type="ECO:0000256" key="2">
    <source>
        <dbReference type="ARBA" id="ARBA00022630"/>
    </source>
</evidence>
<dbReference type="NCBIfam" id="NF004780">
    <property type="entry name" value="PRK06126.1"/>
    <property type="match status" value="1"/>
</dbReference>
<dbReference type="RefSeq" id="WP_113934543.1">
    <property type="nucleotide sequence ID" value="NZ_JACCEU010000006.1"/>
</dbReference>
<gene>
    <name evidence="5" type="ORF">DFR37_11250</name>
</gene>
<dbReference type="GO" id="GO:0071949">
    <property type="term" value="F:FAD binding"/>
    <property type="evidence" value="ECO:0007669"/>
    <property type="project" value="InterPro"/>
</dbReference>
<comment type="cofactor">
    <cofactor evidence="1">
        <name>FAD</name>
        <dbReference type="ChEBI" id="CHEBI:57692"/>
    </cofactor>
</comment>
<dbReference type="PRINTS" id="PR00420">
    <property type="entry name" value="RNGMNOXGNASE"/>
</dbReference>
<dbReference type="Gene3D" id="3.40.30.120">
    <property type="match status" value="1"/>
</dbReference>
<organism evidence="5 6">
    <name type="scientific">Eoetvoesiella caeni</name>
    <dbReference type="NCBI Taxonomy" id="645616"/>
    <lineage>
        <taxon>Bacteria</taxon>
        <taxon>Pseudomonadati</taxon>
        <taxon>Pseudomonadota</taxon>
        <taxon>Betaproteobacteria</taxon>
        <taxon>Burkholderiales</taxon>
        <taxon>Alcaligenaceae</taxon>
        <taxon>Eoetvoesiella</taxon>
    </lineage>
</organism>
<dbReference type="OrthoDB" id="3443359at2"/>
<accession>A0A366H4E1</accession>
<dbReference type="InterPro" id="IPR036188">
    <property type="entry name" value="FAD/NAD-bd_sf"/>
</dbReference>
<dbReference type="PANTHER" id="PTHR43004">
    <property type="entry name" value="TRK SYSTEM POTASSIUM UPTAKE PROTEIN"/>
    <property type="match status" value="1"/>
</dbReference>
<dbReference type="PANTHER" id="PTHR43004:SF19">
    <property type="entry name" value="BINDING MONOOXYGENASE, PUTATIVE (JCVI)-RELATED"/>
    <property type="match status" value="1"/>
</dbReference>
<dbReference type="Gene3D" id="3.50.50.60">
    <property type="entry name" value="FAD/NAD(P)-binding domain"/>
    <property type="match status" value="1"/>
</dbReference>
<dbReference type="Pfam" id="PF01494">
    <property type="entry name" value="FAD_binding_3"/>
    <property type="match status" value="1"/>
</dbReference>
<comment type="caution">
    <text evidence="5">The sequence shown here is derived from an EMBL/GenBank/DDBJ whole genome shotgun (WGS) entry which is preliminary data.</text>
</comment>
<keyword evidence="6" id="KW-1185">Reference proteome</keyword>
<evidence type="ECO:0000313" key="5">
    <source>
        <dbReference type="EMBL" id="RBP36471.1"/>
    </source>
</evidence>
<proteinExistence type="predicted"/>
<dbReference type="EMBL" id="QNRQ01000012">
    <property type="protein sequence ID" value="RBP36471.1"/>
    <property type="molecule type" value="Genomic_DNA"/>
</dbReference>
<sequence>MDAPLPLRLDTQVLIVGAGPVGQGLAIELGLRGIDCLIIDKNDRVGTAPRAKTTNVRTREHFRRWGIADTLREASPLGIYYPSNVVFTTRLSGYQLAKFDNALYCGTGRNPFFSEHAQWIPQYTVEQVMRDRLATLPSVQLQLECELLSFEQGDDFVTAHLNDTKNGVSIQVQAQYMIGCDGPRSLVREAIGARLEGTYGLSRNYNFVFRAPGLEKAHHHGPAIMYWQVNAEVPSLIGPMDTGDRWFFMPTGLAPDVHITKEEAPDLIRRATGIDLPYEIISADQWTASRLLATHYRDRRVFLAGDAAHMHPPFGGFGMNMGVGDAVDLGWKLAAVLQGWGGAALLDSYERERRPVHVHVMGEATTNHSLMSNALLEDGIEEDTPEGEAIRRHASQRIKAGKLSEFYTLGTILGDCYSDSPVVDRSDYERPDDEARDFLNYVPCSEPGYRAPHLWMHDGSSLYDHFGSGLTLLVSAPAGVAAVAAVEADAARLNIPLTVIRPRAGAIRMLYPQALTLIRPDQHVAWRGDAWRAGSDILSTVTGLRSTAHSLLGV</sequence>
<dbReference type="Pfam" id="PF21274">
    <property type="entry name" value="Rng_hyd_C"/>
    <property type="match status" value="1"/>
</dbReference>
<dbReference type="Proteomes" id="UP000253628">
    <property type="component" value="Unassembled WGS sequence"/>
</dbReference>
<evidence type="ECO:0000259" key="4">
    <source>
        <dbReference type="Pfam" id="PF01494"/>
    </source>
</evidence>
<dbReference type="InterPro" id="IPR002938">
    <property type="entry name" value="FAD-bd"/>
</dbReference>
<dbReference type="InterPro" id="IPR050641">
    <property type="entry name" value="RIFMO-like"/>
</dbReference>
<reference evidence="5 6" key="1">
    <citation type="submission" date="2018-06" db="EMBL/GenBank/DDBJ databases">
        <title>Genomic Encyclopedia of Type Strains, Phase IV (KMG-IV): sequencing the most valuable type-strain genomes for metagenomic binning, comparative biology and taxonomic classification.</title>
        <authorList>
            <person name="Goeker M."/>
        </authorList>
    </citation>
    <scope>NUCLEOTIDE SEQUENCE [LARGE SCALE GENOMIC DNA]</scope>
    <source>
        <strain evidence="5 6">DSM 25520</strain>
    </source>
</reference>
<name>A0A366H4E1_9BURK</name>
<dbReference type="Gene3D" id="3.30.9.10">
    <property type="entry name" value="D-Amino Acid Oxidase, subunit A, domain 2"/>
    <property type="match status" value="1"/>
</dbReference>
<dbReference type="GO" id="GO:0016709">
    <property type="term" value="F:oxidoreductase activity, acting on paired donors, with incorporation or reduction of molecular oxygen, NAD(P)H as one donor, and incorporation of one atom of oxygen"/>
    <property type="evidence" value="ECO:0007669"/>
    <property type="project" value="UniProtKB-ARBA"/>
</dbReference>
<dbReference type="AlphaFoldDB" id="A0A366H4E1"/>
<keyword evidence="2" id="KW-0285">Flavoprotein</keyword>
<dbReference type="SUPFAM" id="SSF51905">
    <property type="entry name" value="FAD/NAD(P)-binding domain"/>
    <property type="match status" value="1"/>
</dbReference>